<dbReference type="RefSeq" id="WP_114676934.1">
    <property type="nucleotide sequence ID" value="NZ_CP031188.1"/>
</dbReference>
<feature type="domain" description="CoA-binding" evidence="1">
    <location>
        <begin position="5"/>
        <end position="117"/>
    </location>
</feature>
<gene>
    <name evidence="2" type="ORF">DVK85_02590</name>
</gene>
<name>A0A345H9B1_9FLAO</name>
<dbReference type="AlphaFoldDB" id="A0A345H9B1"/>
<organism evidence="2 3">
    <name type="scientific">Flavobacterium arcticum</name>
    <dbReference type="NCBI Taxonomy" id="1784713"/>
    <lineage>
        <taxon>Bacteria</taxon>
        <taxon>Pseudomonadati</taxon>
        <taxon>Bacteroidota</taxon>
        <taxon>Flavobacteriia</taxon>
        <taxon>Flavobacteriales</taxon>
        <taxon>Flavobacteriaceae</taxon>
        <taxon>Flavobacterium</taxon>
    </lineage>
</organism>
<evidence type="ECO:0000313" key="2">
    <source>
        <dbReference type="EMBL" id="AXG73171.1"/>
    </source>
</evidence>
<dbReference type="Gene3D" id="3.40.50.720">
    <property type="entry name" value="NAD(P)-binding Rossmann-like Domain"/>
    <property type="match status" value="1"/>
</dbReference>
<evidence type="ECO:0000313" key="3">
    <source>
        <dbReference type="Proteomes" id="UP000253951"/>
    </source>
</evidence>
<accession>A0A345H9B1</accession>
<proteinExistence type="predicted"/>
<sequence>MNTIKKTLVIGASTNPDRYSNRAVKLLKQHHHPVLAIGNQEGDIEGVVIEKEQLPFKDIDTVTLYVNPVRQKEYYDYIISLNPKRVVFNPGTENPEFYSLLEQHNIFVDIGCTLVMLTTNQY</sequence>
<dbReference type="SUPFAM" id="SSF51735">
    <property type="entry name" value="NAD(P)-binding Rossmann-fold domains"/>
    <property type="match status" value="1"/>
</dbReference>
<protein>
    <submittedName>
        <fullName evidence="2">CoA-binding protein</fullName>
    </submittedName>
</protein>
<keyword evidence="3" id="KW-1185">Reference proteome</keyword>
<dbReference type="InterPro" id="IPR003781">
    <property type="entry name" value="CoA-bd"/>
</dbReference>
<dbReference type="Pfam" id="PF13380">
    <property type="entry name" value="CoA_binding_2"/>
    <property type="match status" value="1"/>
</dbReference>
<dbReference type="OrthoDB" id="708726at2"/>
<evidence type="ECO:0000259" key="1">
    <source>
        <dbReference type="Pfam" id="PF13380"/>
    </source>
</evidence>
<dbReference type="Proteomes" id="UP000253951">
    <property type="component" value="Chromosome"/>
</dbReference>
<dbReference type="EMBL" id="CP031188">
    <property type="protein sequence ID" value="AXG73171.1"/>
    <property type="molecule type" value="Genomic_DNA"/>
</dbReference>
<reference evidence="2 3" key="1">
    <citation type="submission" date="2018-07" db="EMBL/GenBank/DDBJ databases">
        <title>Complete genome sequence of Flavobacterium arcticum type strain SM1502T.</title>
        <authorList>
            <person name="Li Y."/>
            <person name="Li D.-D."/>
        </authorList>
    </citation>
    <scope>NUCLEOTIDE SEQUENCE [LARGE SCALE GENOMIC DNA]</scope>
    <source>
        <strain evidence="2 3">SM1502</strain>
    </source>
</reference>
<dbReference type="InterPro" id="IPR036291">
    <property type="entry name" value="NAD(P)-bd_dom_sf"/>
</dbReference>
<dbReference type="KEGG" id="fat:DVK85_02590"/>